<comment type="subunit">
    <text evidence="9">Heteromultimer composed of HisG and HisZ subunits.</text>
</comment>
<accession>A0A5C0SG43</accession>
<dbReference type="GO" id="GO:0006427">
    <property type="term" value="P:histidyl-tRNA aminoacylation"/>
    <property type="evidence" value="ECO:0007669"/>
    <property type="project" value="TreeGrafter"/>
</dbReference>
<dbReference type="AlphaFoldDB" id="A0A5C0SG43"/>
<keyword evidence="7 9" id="KW-0368">Histidine biosynthesis</keyword>
<evidence type="ECO:0000256" key="9">
    <source>
        <dbReference type="HAMAP-Rule" id="MF_00125"/>
    </source>
</evidence>
<feature type="binding site" evidence="10">
    <location>
        <position position="125"/>
    </location>
    <ligand>
        <name>L-histidine</name>
        <dbReference type="ChEBI" id="CHEBI:57595"/>
    </ligand>
</feature>
<evidence type="ECO:0000259" key="11">
    <source>
        <dbReference type="PROSITE" id="PS50862"/>
    </source>
</evidence>
<keyword evidence="5 9" id="KW-0963">Cytoplasm</keyword>
<dbReference type="GO" id="GO:0004821">
    <property type="term" value="F:histidine-tRNA ligase activity"/>
    <property type="evidence" value="ECO:0007669"/>
    <property type="project" value="TreeGrafter"/>
</dbReference>
<dbReference type="GO" id="GO:0005737">
    <property type="term" value="C:cytoplasm"/>
    <property type="evidence" value="ECO:0007669"/>
    <property type="project" value="UniProtKB-SubCell"/>
</dbReference>
<proteinExistence type="inferred from homology"/>
<dbReference type="PANTHER" id="PTHR43707">
    <property type="entry name" value="HISTIDYL-TRNA SYNTHETASE"/>
    <property type="match status" value="1"/>
</dbReference>
<dbReference type="GO" id="GO:0016757">
    <property type="term" value="F:glycosyltransferase activity"/>
    <property type="evidence" value="ECO:0007669"/>
    <property type="project" value="UniProtKB-KW"/>
</dbReference>
<feature type="binding site" evidence="10">
    <location>
        <position position="111"/>
    </location>
    <ligand>
        <name>L-histidine</name>
        <dbReference type="ChEBI" id="CHEBI:57595"/>
    </ligand>
</feature>
<dbReference type="InterPro" id="IPR006195">
    <property type="entry name" value="aa-tRNA-synth_II"/>
</dbReference>
<dbReference type="NCBIfam" id="TIGR00443">
    <property type="entry name" value="hisZ_biosyn_reg"/>
    <property type="match status" value="1"/>
</dbReference>
<dbReference type="GO" id="GO:0140096">
    <property type="term" value="F:catalytic activity, acting on a protein"/>
    <property type="evidence" value="ECO:0007669"/>
    <property type="project" value="UniProtKB-ARBA"/>
</dbReference>
<name>A0A5C0SG43_CRATE</name>
<evidence type="ECO:0000256" key="3">
    <source>
        <dbReference type="ARBA" id="ARBA00005539"/>
    </source>
</evidence>
<dbReference type="PIRSF" id="PIRSF001549">
    <property type="entry name" value="His-tRNA_synth"/>
    <property type="match status" value="1"/>
</dbReference>
<dbReference type="KEGG" id="crs:FQB35_05735"/>
<dbReference type="HAMAP" id="MF_00125">
    <property type="entry name" value="HisZ"/>
    <property type="match status" value="1"/>
</dbReference>
<sequence>MLSLNRFVPEGVEDTHCNMYEIKENIIMKIKKIFKSFGYRQILTPTFEYYDLFSGVEGTIHKDEMFKFIDGNGKILVLRPDITTPIARMVATNYKLCSGYLKFSYATNIFRINDEQNGERREFTQTGIEYLGNDKPDSDAEVVSLAIKSLISCGIKDFKIDLGQAGYFKGLIKESNISKTEQEKIRDLIENKNFAELQSIIDQLYTSEFIKNAIMKIPYLYGKPEKVINDAEKLVCNDEMEKALENLKCVYDILKNYGYEDEISIDLGMIHHINYYTGVIFKGYINNYGKTILSGGRYDNLTKQYGHYMPATGFGLNIDNLLEVLSMYKVNEDFTCTTDYLVLYDKKNRQKGLKLAEQLRERGFIVESDVYENSIKPYIQNANYRNIKEIVQICGELLKRIDIRNNKIFTNTQAQFIKGLDDIEVIASIH</sequence>
<dbReference type="InterPro" id="IPR004517">
    <property type="entry name" value="HisZ"/>
</dbReference>
<keyword evidence="12" id="KW-0808">Transferase</keyword>
<keyword evidence="6 9" id="KW-0028">Amino-acid biosynthesis</keyword>
<comment type="miscellaneous">
    <text evidence="9">This function is generally fulfilled by the C-terminal part of HisG, which is missing in some bacteria such as this one.</text>
</comment>
<reference evidence="12 13" key="1">
    <citation type="submission" date="2019-07" db="EMBL/GenBank/DDBJ databases">
        <title>Complete genome of Crassaminicella thermophila SY095.</title>
        <authorList>
            <person name="Li X."/>
        </authorList>
    </citation>
    <scope>NUCLEOTIDE SEQUENCE [LARGE SCALE GENOMIC DNA]</scope>
    <source>
        <strain evidence="12 13">SY095</strain>
    </source>
</reference>
<evidence type="ECO:0000313" key="13">
    <source>
        <dbReference type="Proteomes" id="UP000324646"/>
    </source>
</evidence>
<feature type="domain" description="Aminoacyl-transfer RNA synthetases class-II family profile" evidence="11">
    <location>
        <begin position="1"/>
        <end position="325"/>
    </location>
</feature>
<feature type="binding site" evidence="10">
    <location>
        <position position="129"/>
    </location>
    <ligand>
        <name>L-histidine</name>
        <dbReference type="ChEBI" id="CHEBI:57595"/>
    </ligand>
</feature>
<dbReference type="PROSITE" id="PS50862">
    <property type="entry name" value="AA_TRNA_LIGASE_II"/>
    <property type="match status" value="1"/>
</dbReference>
<dbReference type="EMBL" id="CP042243">
    <property type="protein sequence ID" value="QEK11909.1"/>
    <property type="molecule type" value="Genomic_DNA"/>
</dbReference>
<dbReference type="OrthoDB" id="9800814at2"/>
<dbReference type="Gene3D" id="3.30.930.10">
    <property type="entry name" value="Bira Bifunctional Protein, Domain 2"/>
    <property type="match status" value="1"/>
</dbReference>
<feature type="binding site" evidence="10">
    <location>
        <begin position="81"/>
        <end position="83"/>
    </location>
    <ligand>
        <name>L-histidine</name>
        <dbReference type="ChEBI" id="CHEBI:57595"/>
    </ligand>
</feature>
<dbReference type="GO" id="GO:0000105">
    <property type="term" value="P:L-histidine biosynthetic process"/>
    <property type="evidence" value="ECO:0007669"/>
    <property type="project" value="UniProtKB-UniRule"/>
</dbReference>
<evidence type="ECO:0000256" key="4">
    <source>
        <dbReference type="ARBA" id="ARBA00020397"/>
    </source>
</evidence>
<gene>
    <name evidence="9 12" type="primary">hisZ</name>
    <name evidence="12" type="ORF">FQB35_05735</name>
</gene>
<dbReference type="InterPro" id="IPR045864">
    <property type="entry name" value="aa-tRNA-synth_II/BPL/LPL"/>
</dbReference>
<evidence type="ECO:0000256" key="8">
    <source>
        <dbReference type="ARBA" id="ARBA00025246"/>
    </source>
</evidence>
<dbReference type="PANTHER" id="PTHR43707:SF6">
    <property type="entry name" value="ATP PHOSPHORIBOSYLTRANSFERASE REGULATORY SUBUNIT"/>
    <property type="match status" value="1"/>
</dbReference>
<dbReference type="CDD" id="cd00773">
    <property type="entry name" value="HisRS-like_core"/>
    <property type="match status" value="1"/>
</dbReference>
<keyword evidence="13" id="KW-1185">Reference proteome</keyword>
<dbReference type="RefSeq" id="WP_148809064.1">
    <property type="nucleotide sequence ID" value="NZ_CP042243.1"/>
</dbReference>
<evidence type="ECO:0000256" key="1">
    <source>
        <dbReference type="ARBA" id="ARBA00004496"/>
    </source>
</evidence>
<organism evidence="12 13">
    <name type="scientific">Crassaminicella thermophila</name>
    <dbReference type="NCBI Taxonomy" id="2599308"/>
    <lineage>
        <taxon>Bacteria</taxon>
        <taxon>Bacillati</taxon>
        <taxon>Bacillota</taxon>
        <taxon>Clostridia</taxon>
        <taxon>Eubacteriales</taxon>
        <taxon>Clostridiaceae</taxon>
        <taxon>Crassaminicella</taxon>
    </lineage>
</organism>
<dbReference type="SUPFAM" id="SSF55681">
    <property type="entry name" value="Class II aaRS and biotin synthetases"/>
    <property type="match status" value="1"/>
</dbReference>
<comment type="subcellular location">
    <subcellularLocation>
        <location evidence="1 9">Cytoplasm</location>
    </subcellularLocation>
</comment>
<evidence type="ECO:0000256" key="5">
    <source>
        <dbReference type="ARBA" id="ARBA00022490"/>
    </source>
</evidence>
<evidence type="ECO:0000256" key="2">
    <source>
        <dbReference type="ARBA" id="ARBA00004667"/>
    </source>
</evidence>
<dbReference type="Pfam" id="PF13393">
    <property type="entry name" value="tRNA-synt_His"/>
    <property type="match status" value="1"/>
</dbReference>
<feature type="binding site" evidence="10">
    <location>
        <begin position="275"/>
        <end position="276"/>
    </location>
    <ligand>
        <name>L-histidine</name>
        <dbReference type="ChEBI" id="CHEBI:57595"/>
    </ligand>
</feature>
<evidence type="ECO:0000256" key="10">
    <source>
        <dbReference type="PIRSR" id="PIRSR001549-1"/>
    </source>
</evidence>
<comment type="pathway">
    <text evidence="2 9">Amino-acid biosynthesis; L-histidine biosynthesis; L-histidine from 5-phospho-alpha-D-ribose 1-diphosphate: step 1/9.</text>
</comment>
<dbReference type="UniPathway" id="UPA00031">
    <property type="reaction ID" value="UER00006"/>
</dbReference>
<dbReference type="InterPro" id="IPR004516">
    <property type="entry name" value="HisRS/HisZ"/>
</dbReference>
<evidence type="ECO:0000256" key="7">
    <source>
        <dbReference type="ARBA" id="ARBA00023102"/>
    </source>
</evidence>
<dbReference type="Proteomes" id="UP000324646">
    <property type="component" value="Chromosome"/>
</dbReference>
<evidence type="ECO:0000256" key="6">
    <source>
        <dbReference type="ARBA" id="ARBA00022605"/>
    </source>
</evidence>
<comment type="similarity">
    <text evidence="3 9">Belongs to the class-II aminoacyl-tRNA synthetase family. HisZ subfamily.</text>
</comment>
<protein>
    <recommendedName>
        <fullName evidence="4 9">ATP phosphoribosyltransferase regulatory subunit</fullName>
    </recommendedName>
</protein>
<comment type="function">
    <text evidence="8 9">Required for the first step of histidine biosynthesis. May allow the feedback regulation of ATP phosphoribosyltransferase activity by histidine.</text>
</comment>
<keyword evidence="12" id="KW-0328">Glycosyltransferase</keyword>
<dbReference type="InterPro" id="IPR041715">
    <property type="entry name" value="HisRS-like_core"/>
</dbReference>
<evidence type="ECO:0000313" key="12">
    <source>
        <dbReference type="EMBL" id="QEK11909.1"/>
    </source>
</evidence>